<name>A0A853A6Q0_9ACTN</name>
<dbReference type="InterPro" id="IPR009351">
    <property type="entry name" value="AlkZ-like"/>
</dbReference>
<dbReference type="RefSeq" id="WP_179814836.1">
    <property type="nucleotide sequence ID" value="NZ_JACBZD010000001.1"/>
</dbReference>
<evidence type="ECO:0000313" key="2">
    <source>
        <dbReference type="Proteomes" id="UP000567795"/>
    </source>
</evidence>
<protein>
    <recommendedName>
        <fullName evidence="3">Winged helix DNA-binding domain-containing protein</fullName>
    </recommendedName>
</protein>
<comment type="caution">
    <text evidence="1">The sequence shown here is derived from an EMBL/GenBank/DDBJ whole genome shotgun (WGS) entry which is preliminary data.</text>
</comment>
<dbReference type="PANTHER" id="PTHR38479:SF2">
    <property type="entry name" value="WINGED HELIX DNA-BINDING DOMAIN-CONTAINING PROTEIN"/>
    <property type="match status" value="1"/>
</dbReference>
<accession>A0A853A6Q0</accession>
<dbReference type="PANTHER" id="PTHR38479">
    <property type="entry name" value="LMO0824 PROTEIN"/>
    <property type="match status" value="1"/>
</dbReference>
<evidence type="ECO:0008006" key="3">
    <source>
        <dbReference type="Google" id="ProtNLM"/>
    </source>
</evidence>
<sequence>MTQPTLTTRALNRALLARQSLLERAAGTSAVELVGSIGALQAQYWPAPPVALWSRLADFDAAELYAALAERRLVTGTLLRATLHLVTARDHPAYAVATDASGATAWRRTGDRAPLPELERLRAQLPAFAAAGVGPRTAEEITAFVEAHVARLPAEAAPEEEVAWQREHGWRPFRGTVTLVRAPEDGEWGPGKPEAYLPGPGLTDPPDPEEALREVIRRHLRAFGPAAPDDVAQWIGWRTTPVKAALADLADELVCFREEGGGSRPLYDLPDAPRPPEDTPAPVRLLPWFDSLLLAYAPARRGRVLPEAHRAAVYAKANLQVRPTFLVDGMVAGTWSLERRGRRAALTLRPLEPLTPATRRALLDEAERLVHFCRPDATAHDVTLDE</sequence>
<dbReference type="Pfam" id="PF06224">
    <property type="entry name" value="AlkZ-like"/>
    <property type="match status" value="1"/>
</dbReference>
<proteinExistence type="predicted"/>
<evidence type="ECO:0000313" key="1">
    <source>
        <dbReference type="EMBL" id="NYI06218.1"/>
    </source>
</evidence>
<reference evidence="1 2" key="1">
    <citation type="submission" date="2020-07" db="EMBL/GenBank/DDBJ databases">
        <title>Sequencing the genomes of 1000 actinobacteria strains.</title>
        <authorList>
            <person name="Klenk H.-P."/>
        </authorList>
    </citation>
    <scope>NUCLEOTIDE SEQUENCE [LARGE SCALE GENOMIC DNA]</scope>
    <source>
        <strain evidence="1 2">DSM 42178</strain>
    </source>
</reference>
<dbReference type="AlphaFoldDB" id="A0A853A6Q0"/>
<dbReference type="EMBL" id="JACBZD010000001">
    <property type="protein sequence ID" value="NYI06218.1"/>
    <property type="molecule type" value="Genomic_DNA"/>
</dbReference>
<organism evidence="1 2">
    <name type="scientific">Allostreptomyces psammosilenae</name>
    <dbReference type="NCBI Taxonomy" id="1892865"/>
    <lineage>
        <taxon>Bacteria</taxon>
        <taxon>Bacillati</taxon>
        <taxon>Actinomycetota</taxon>
        <taxon>Actinomycetes</taxon>
        <taxon>Kitasatosporales</taxon>
        <taxon>Streptomycetaceae</taxon>
        <taxon>Allostreptomyces</taxon>
    </lineage>
</organism>
<keyword evidence="2" id="KW-1185">Reference proteome</keyword>
<dbReference type="Proteomes" id="UP000567795">
    <property type="component" value="Unassembled WGS sequence"/>
</dbReference>
<gene>
    <name evidence="1" type="ORF">FHU37_003161</name>
</gene>